<comment type="caution">
    <text evidence="1">The sequence shown here is derived from an EMBL/GenBank/DDBJ whole genome shotgun (WGS) entry which is preliminary data.</text>
</comment>
<dbReference type="EMBL" id="RSCL01000014">
    <property type="protein sequence ID" value="RUT03150.1"/>
    <property type="molecule type" value="Genomic_DNA"/>
</dbReference>
<evidence type="ECO:0000313" key="1">
    <source>
        <dbReference type="EMBL" id="RUT03150.1"/>
    </source>
</evidence>
<name>A0A433VAK8_9CYAN</name>
<proteinExistence type="predicted"/>
<keyword evidence="2" id="KW-1185">Reference proteome</keyword>
<reference evidence="1" key="1">
    <citation type="submission" date="2018-12" db="EMBL/GenBank/DDBJ databases">
        <authorList>
            <person name="Will S."/>
            <person name="Neumann-Schaal M."/>
            <person name="Henke P."/>
        </authorList>
    </citation>
    <scope>NUCLEOTIDE SEQUENCE</scope>
    <source>
        <strain evidence="1">PCC 7102</strain>
    </source>
</reference>
<sequence>MVYRIFLTYDMTADGLSLDDKRQPVQENDIPDLLQRWHSRVAPNVAVKDAFEAII</sequence>
<dbReference type="Proteomes" id="UP000271624">
    <property type="component" value="Unassembled WGS sequence"/>
</dbReference>
<dbReference type="RefSeq" id="WP_158632886.1">
    <property type="nucleotide sequence ID" value="NZ_RSCL01000014.1"/>
</dbReference>
<gene>
    <name evidence="1" type="ORF">DSM106972_054580</name>
</gene>
<dbReference type="AlphaFoldDB" id="A0A433VAK8"/>
<accession>A0A433VAK8</accession>
<reference evidence="1" key="2">
    <citation type="journal article" date="2019" name="Genome Biol. Evol.">
        <title>Day and night: Metabolic profiles and evolutionary relationships of six axenic non-marine cyanobacteria.</title>
        <authorList>
            <person name="Will S.E."/>
            <person name="Henke P."/>
            <person name="Boedeker C."/>
            <person name="Huang S."/>
            <person name="Brinkmann H."/>
            <person name="Rohde M."/>
            <person name="Jarek M."/>
            <person name="Friedl T."/>
            <person name="Seufert S."/>
            <person name="Schumacher M."/>
            <person name="Overmann J."/>
            <person name="Neumann-Schaal M."/>
            <person name="Petersen J."/>
        </authorList>
    </citation>
    <scope>NUCLEOTIDE SEQUENCE [LARGE SCALE GENOMIC DNA]</scope>
    <source>
        <strain evidence="1">PCC 7102</strain>
    </source>
</reference>
<organism evidence="1 2">
    <name type="scientific">Dulcicalothrix desertica PCC 7102</name>
    <dbReference type="NCBI Taxonomy" id="232991"/>
    <lineage>
        <taxon>Bacteria</taxon>
        <taxon>Bacillati</taxon>
        <taxon>Cyanobacteriota</taxon>
        <taxon>Cyanophyceae</taxon>
        <taxon>Nostocales</taxon>
        <taxon>Calotrichaceae</taxon>
        <taxon>Dulcicalothrix</taxon>
    </lineage>
</organism>
<dbReference type="OrthoDB" id="467945at2"/>
<evidence type="ECO:0000313" key="2">
    <source>
        <dbReference type="Proteomes" id="UP000271624"/>
    </source>
</evidence>
<protein>
    <submittedName>
        <fullName evidence="1">Uncharacterized protein</fullName>
    </submittedName>
</protein>